<keyword evidence="1" id="KW-1133">Transmembrane helix</keyword>
<keyword evidence="1 2" id="KW-0812">Transmembrane</keyword>
<evidence type="ECO:0000313" key="2">
    <source>
        <dbReference type="EMBL" id="KEH25121.1"/>
    </source>
</evidence>
<accession>A0A072U6V9</accession>
<sequence length="142" mass="15194">MSNNDEGGNEAAISTLAKVPIIGLRSTLAVDFVVATQIIGVSLLLLVILIRLLHLSKTTSLKIKGCTSEDCLINNDLESEEFSMSSHAARMLLDLSQTQTGRNGNNNGAAVKCPIKKDYRTCLPSQNGGGPNNRCGTYNRVC</sequence>
<proteinExistence type="predicted"/>
<evidence type="ECO:0000313" key="3">
    <source>
        <dbReference type="EnsemblPlants" id="KEH25121"/>
    </source>
</evidence>
<name>A0A072U6V9_MEDTR</name>
<keyword evidence="1" id="KW-0472">Membrane</keyword>
<dbReference type="AlphaFoldDB" id="A0A072U6V9"/>
<dbReference type="EMBL" id="CM001222">
    <property type="protein sequence ID" value="KEH25121.1"/>
    <property type="molecule type" value="Genomic_DNA"/>
</dbReference>
<evidence type="ECO:0000313" key="4">
    <source>
        <dbReference type="Proteomes" id="UP000002051"/>
    </source>
</evidence>
<reference evidence="3" key="3">
    <citation type="submission" date="2015-04" db="UniProtKB">
        <authorList>
            <consortium name="EnsemblPlants"/>
        </authorList>
    </citation>
    <scope>IDENTIFICATION</scope>
    <source>
        <strain evidence="3">cv. Jemalong A17</strain>
    </source>
</reference>
<keyword evidence="4" id="KW-1185">Reference proteome</keyword>
<reference evidence="2 4" key="1">
    <citation type="journal article" date="2011" name="Nature">
        <title>The Medicago genome provides insight into the evolution of rhizobial symbioses.</title>
        <authorList>
            <person name="Young N.D."/>
            <person name="Debelle F."/>
            <person name="Oldroyd G.E."/>
            <person name="Geurts R."/>
            <person name="Cannon S.B."/>
            <person name="Udvardi M.K."/>
            <person name="Benedito V.A."/>
            <person name="Mayer K.F."/>
            <person name="Gouzy J."/>
            <person name="Schoof H."/>
            <person name="Van de Peer Y."/>
            <person name="Proost S."/>
            <person name="Cook D.R."/>
            <person name="Meyers B.C."/>
            <person name="Spannagl M."/>
            <person name="Cheung F."/>
            <person name="De Mita S."/>
            <person name="Krishnakumar V."/>
            <person name="Gundlach H."/>
            <person name="Zhou S."/>
            <person name="Mudge J."/>
            <person name="Bharti A.K."/>
            <person name="Murray J.D."/>
            <person name="Naoumkina M.A."/>
            <person name="Rosen B."/>
            <person name="Silverstein K.A."/>
            <person name="Tang H."/>
            <person name="Rombauts S."/>
            <person name="Zhao P.X."/>
            <person name="Zhou P."/>
            <person name="Barbe V."/>
            <person name="Bardou P."/>
            <person name="Bechner M."/>
            <person name="Bellec A."/>
            <person name="Berger A."/>
            <person name="Berges H."/>
            <person name="Bidwell S."/>
            <person name="Bisseling T."/>
            <person name="Choisne N."/>
            <person name="Couloux A."/>
            <person name="Denny R."/>
            <person name="Deshpande S."/>
            <person name="Dai X."/>
            <person name="Doyle J.J."/>
            <person name="Dudez A.M."/>
            <person name="Farmer A.D."/>
            <person name="Fouteau S."/>
            <person name="Franken C."/>
            <person name="Gibelin C."/>
            <person name="Gish J."/>
            <person name="Goldstein S."/>
            <person name="Gonzalez A.J."/>
            <person name="Green P.J."/>
            <person name="Hallab A."/>
            <person name="Hartog M."/>
            <person name="Hua A."/>
            <person name="Humphray S.J."/>
            <person name="Jeong D.H."/>
            <person name="Jing Y."/>
            <person name="Jocker A."/>
            <person name="Kenton S.M."/>
            <person name="Kim D.J."/>
            <person name="Klee K."/>
            <person name="Lai H."/>
            <person name="Lang C."/>
            <person name="Lin S."/>
            <person name="Macmil S.L."/>
            <person name="Magdelenat G."/>
            <person name="Matthews L."/>
            <person name="McCorrison J."/>
            <person name="Monaghan E.L."/>
            <person name="Mun J.H."/>
            <person name="Najar F.Z."/>
            <person name="Nicholson C."/>
            <person name="Noirot C."/>
            <person name="O'Bleness M."/>
            <person name="Paule C.R."/>
            <person name="Poulain J."/>
            <person name="Prion F."/>
            <person name="Qin B."/>
            <person name="Qu C."/>
            <person name="Retzel E.F."/>
            <person name="Riddle C."/>
            <person name="Sallet E."/>
            <person name="Samain S."/>
            <person name="Samson N."/>
            <person name="Sanders I."/>
            <person name="Saurat O."/>
            <person name="Scarpelli C."/>
            <person name="Schiex T."/>
            <person name="Segurens B."/>
            <person name="Severin A.J."/>
            <person name="Sherrier D.J."/>
            <person name="Shi R."/>
            <person name="Sims S."/>
            <person name="Singer S.R."/>
            <person name="Sinharoy S."/>
            <person name="Sterck L."/>
            <person name="Viollet A."/>
            <person name="Wang B.B."/>
            <person name="Wang K."/>
            <person name="Wang M."/>
            <person name="Wang X."/>
            <person name="Warfsmann J."/>
            <person name="Weissenbach J."/>
            <person name="White D.D."/>
            <person name="White J.D."/>
            <person name="Wiley G.B."/>
            <person name="Wincker P."/>
            <person name="Xing Y."/>
            <person name="Yang L."/>
            <person name="Yao Z."/>
            <person name="Ying F."/>
            <person name="Zhai J."/>
            <person name="Zhou L."/>
            <person name="Zuber A."/>
            <person name="Denarie J."/>
            <person name="Dixon R.A."/>
            <person name="May G.D."/>
            <person name="Schwartz D.C."/>
            <person name="Rogers J."/>
            <person name="Quetier F."/>
            <person name="Town C.D."/>
            <person name="Roe B.A."/>
        </authorList>
    </citation>
    <scope>NUCLEOTIDE SEQUENCE [LARGE SCALE GENOMIC DNA]</scope>
    <source>
        <strain evidence="2">A17</strain>
        <strain evidence="3 4">cv. Jemalong A17</strain>
    </source>
</reference>
<feature type="transmembrane region" description="Helical" evidence="1">
    <location>
        <begin position="32"/>
        <end position="53"/>
    </location>
</feature>
<gene>
    <name evidence="2" type="ordered locus">MTR_6g015770</name>
</gene>
<reference evidence="2 4" key="2">
    <citation type="journal article" date="2014" name="BMC Genomics">
        <title>An improved genome release (version Mt4.0) for the model legume Medicago truncatula.</title>
        <authorList>
            <person name="Tang H."/>
            <person name="Krishnakumar V."/>
            <person name="Bidwell S."/>
            <person name="Rosen B."/>
            <person name="Chan A."/>
            <person name="Zhou S."/>
            <person name="Gentzbittel L."/>
            <person name="Childs K.L."/>
            <person name="Yandell M."/>
            <person name="Gundlach H."/>
            <person name="Mayer K.F."/>
            <person name="Schwartz D.C."/>
            <person name="Town C.D."/>
        </authorList>
    </citation>
    <scope>GENOME REANNOTATION</scope>
    <source>
        <strain evidence="2">A17</strain>
        <strain evidence="3 4">cv. Jemalong A17</strain>
    </source>
</reference>
<dbReference type="Proteomes" id="UP000002051">
    <property type="component" value="Chromosome 6"/>
</dbReference>
<dbReference type="EnsemblPlants" id="KEH25121">
    <property type="protein sequence ID" value="KEH25121"/>
    <property type="gene ID" value="MTR_6g015770"/>
</dbReference>
<dbReference type="HOGENOM" id="CLU_151523_0_0_1"/>
<protein>
    <submittedName>
        <fullName evidence="2">Transmembrane protein, putative</fullName>
    </submittedName>
</protein>
<evidence type="ECO:0000256" key="1">
    <source>
        <dbReference type="SAM" id="Phobius"/>
    </source>
</evidence>
<organism evidence="2 4">
    <name type="scientific">Medicago truncatula</name>
    <name type="common">Barrel medic</name>
    <name type="synonym">Medicago tribuloides</name>
    <dbReference type="NCBI Taxonomy" id="3880"/>
    <lineage>
        <taxon>Eukaryota</taxon>
        <taxon>Viridiplantae</taxon>
        <taxon>Streptophyta</taxon>
        <taxon>Embryophyta</taxon>
        <taxon>Tracheophyta</taxon>
        <taxon>Spermatophyta</taxon>
        <taxon>Magnoliopsida</taxon>
        <taxon>eudicotyledons</taxon>
        <taxon>Gunneridae</taxon>
        <taxon>Pentapetalae</taxon>
        <taxon>rosids</taxon>
        <taxon>fabids</taxon>
        <taxon>Fabales</taxon>
        <taxon>Fabaceae</taxon>
        <taxon>Papilionoideae</taxon>
        <taxon>50 kb inversion clade</taxon>
        <taxon>NPAAA clade</taxon>
        <taxon>Hologalegina</taxon>
        <taxon>IRL clade</taxon>
        <taxon>Trifolieae</taxon>
        <taxon>Medicago</taxon>
    </lineage>
</organism>